<dbReference type="Proteomes" id="UP000246073">
    <property type="component" value="Unassembled WGS sequence"/>
</dbReference>
<evidence type="ECO:0000313" key="1">
    <source>
        <dbReference type="EMBL" id="SPL62973.1"/>
    </source>
</evidence>
<dbReference type="EMBL" id="OOFM01000004">
    <property type="protein sequence ID" value="SPL62973.1"/>
    <property type="molecule type" value="Genomic_DNA"/>
</dbReference>
<reference evidence="4" key="1">
    <citation type="submission" date="2017-12" db="EMBL/GenBank/DDBJ databases">
        <authorList>
            <person name="Hurst M.R.H."/>
        </authorList>
    </citation>
    <scope>NUCLEOTIDE SEQUENCE [LARGE SCALE GENOMIC DNA]</scope>
    <source>
        <strain evidence="4">FI11154</strain>
    </source>
</reference>
<dbReference type="AlphaFoldDB" id="A0A2P9HR73"/>
<gene>
    <name evidence="3" type="ORF">OHAE_2103</name>
    <name evidence="4" type="ORF">OHAE_2330</name>
    <name evidence="1" type="ORF">OHAE_2905</name>
    <name evidence="2" type="ORF">OHAE_3977</name>
</gene>
<dbReference type="EMBL" id="OOFM01000004">
    <property type="protein sequence ID" value="SPL64045.1"/>
    <property type="molecule type" value="Genomic_DNA"/>
</dbReference>
<name>A0A2P9HR73_9HYPH</name>
<accession>A0A2P9HR73</accession>
<proteinExistence type="predicted"/>
<reference evidence="5" key="2">
    <citation type="submission" date="2017-12" db="EMBL/GenBank/DDBJ databases">
        <authorList>
            <person name="Diaz M."/>
        </authorList>
    </citation>
    <scope>NUCLEOTIDE SEQUENCE [LARGE SCALE GENOMIC DNA]</scope>
    <source>
        <strain evidence="5">FI11154</strain>
    </source>
</reference>
<evidence type="ECO:0000313" key="5">
    <source>
        <dbReference type="Proteomes" id="UP000246073"/>
    </source>
</evidence>
<sequence length="46" mass="5418">MRSARERKNINHLEERETKAARLQSDCQSDYSAIYCSKKHGKVHLE</sequence>
<organism evidence="4 5">
    <name type="scientific">Ochrobactrum soli</name>
    <dbReference type="NCBI Taxonomy" id="2448455"/>
    <lineage>
        <taxon>Bacteria</taxon>
        <taxon>Pseudomonadati</taxon>
        <taxon>Pseudomonadota</taxon>
        <taxon>Alphaproteobacteria</taxon>
        <taxon>Hyphomicrobiales</taxon>
        <taxon>Brucellaceae</taxon>
        <taxon>Brucella/Ochrobactrum group</taxon>
        <taxon>Ochrobactrum</taxon>
    </lineage>
</organism>
<protein>
    <submittedName>
        <fullName evidence="4">Uncharacterized protein</fullName>
    </submittedName>
</protein>
<evidence type="ECO:0000313" key="3">
    <source>
        <dbReference type="EMBL" id="SPL66236.1"/>
    </source>
</evidence>
<dbReference type="EMBL" id="OOFM01000005">
    <property type="protein sequence ID" value="SPL66236.1"/>
    <property type="molecule type" value="Genomic_DNA"/>
</dbReference>
<evidence type="ECO:0000313" key="4">
    <source>
        <dbReference type="EMBL" id="SPL66463.1"/>
    </source>
</evidence>
<evidence type="ECO:0000313" key="2">
    <source>
        <dbReference type="EMBL" id="SPL64045.1"/>
    </source>
</evidence>
<dbReference type="EMBL" id="OOFM01000005">
    <property type="protein sequence ID" value="SPL66463.1"/>
    <property type="molecule type" value="Genomic_DNA"/>
</dbReference>